<dbReference type="EC" id="4.2.1.17" evidence="1"/>
<comment type="caution">
    <text evidence="1">The sequence shown here is derived from an EMBL/GenBank/DDBJ whole genome shotgun (WGS) entry which is preliminary data.</text>
</comment>
<sequence>MGFCKVEVKDFVATITYDRPPVNATFSQAYDEIRDTIYALELRDDIKVVVMTGAGKCFMAGNDLGEFGEFGTREKCVPYFDKLRNAYMAVKNCKYPTIGAINGAAFGAGLIFASCFDMLVASEKAKFSLAEIKVGIVGGDGFLSMLVPQKVVNYMALTGTPLTAAELARYGGIHKVVPPEELMPAAYALAGEITPLARRALLVWKENLKRNTADNKLEEKFFSNLQGTLDFQPYHDFTEASKAFLEKREPQYDNK</sequence>
<dbReference type="PANTHER" id="PTHR11941:SF54">
    <property type="entry name" value="ENOYL-COA HYDRATASE, MITOCHONDRIAL"/>
    <property type="match status" value="1"/>
</dbReference>
<dbReference type="GO" id="GO:0006635">
    <property type="term" value="P:fatty acid beta-oxidation"/>
    <property type="evidence" value="ECO:0007669"/>
    <property type="project" value="TreeGrafter"/>
</dbReference>
<evidence type="ECO:0000313" key="1">
    <source>
        <dbReference type="EMBL" id="MPM17603.1"/>
    </source>
</evidence>
<accession>A0A644XTI7</accession>
<reference evidence="1" key="1">
    <citation type="submission" date="2019-08" db="EMBL/GenBank/DDBJ databases">
        <authorList>
            <person name="Kucharzyk K."/>
            <person name="Murdoch R.W."/>
            <person name="Higgins S."/>
            <person name="Loffler F."/>
        </authorList>
    </citation>
    <scope>NUCLEOTIDE SEQUENCE</scope>
</reference>
<dbReference type="Gene3D" id="3.90.226.10">
    <property type="entry name" value="2-enoyl-CoA Hydratase, Chain A, domain 1"/>
    <property type="match status" value="1"/>
</dbReference>
<dbReference type="SUPFAM" id="SSF52096">
    <property type="entry name" value="ClpP/crotonase"/>
    <property type="match status" value="1"/>
</dbReference>
<name>A0A644XTI7_9ZZZZ</name>
<dbReference type="AlphaFoldDB" id="A0A644XTI7"/>
<organism evidence="1">
    <name type="scientific">bioreactor metagenome</name>
    <dbReference type="NCBI Taxonomy" id="1076179"/>
    <lineage>
        <taxon>unclassified sequences</taxon>
        <taxon>metagenomes</taxon>
        <taxon>ecological metagenomes</taxon>
    </lineage>
</organism>
<dbReference type="CDD" id="cd06558">
    <property type="entry name" value="crotonase-like"/>
    <property type="match status" value="1"/>
</dbReference>
<dbReference type="EMBL" id="VSSQ01002827">
    <property type="protein sequence ID" value="MPM17603.1"/>
    <property type="molecule type" value="Genomic_DNA"/>
</dbReference>
<gene>
    <name evidence="1" type="primary">echA8_5</name>
    <name evidence="1" type="ORF">SDC9_64000</name>
</gene>
<keyword evidence="1" id="KW-0456">Lyase</keyword>
<protein>
    <submittedName>
        <fullName evidence="1">Putative enoyl-CoA hydratase echA8</fullName>
        <ecNumber evidence="1">4.2.1.17</ecNumber>
    </submittedName>
</protein>
<dbReference type="PANTHER" id="PTHR11941">
    <property type="entry name" value="ENOYL-COA HYDRATASE-RELATED"/>
    <property type="match status" value="1"/>
</dbReference>
<dbReference type="InterPro" id="IPR029045">
    <property type="entry name" value="ClpP/crotonase-like_dom_sf"/>
</dbReference>
<dbReference type="GO" id="GO:0004300">
    <property type="term" value="F:enoyl-CoA hydratase activity"/>
    <property type="evidence" value="ECO:0007669"/>
    <property type="project" value="UniProtKB-EC"/>
</dbReference>
<dbReference type="InterPro" id="IPR001753">
    <property type="entry name" value="Enoyl-CoA_hydra/iso"/>
</dbReference>
<dbReference type="Pfam" id="PF00378">
    <property type="entry name" value="ECH_1"/>
    <property type="match status" value="1"/>
</dbReference>
<proteinExistence type="predicted"/>